<dbReference type="GO" id="GO:0005884">
    <property type="term" value="C:actin filament"/>
    <property type="evidence" value="ECO:0007669"/>
    <property type="project" value="TreeGrafter"/>
</dbReference>
<dbReference type="GO" id="GO:0051015">
    <property type="term" value="F:actin filament binding"/>
    <property type="evidence" value="ECO:0007669"/>
    <property type="project" value="TreeGrafter"/>
</dbReference>
<evidence type="ECO:0000256" key="3">
    <source>
        <dbReference type="ARBA" id="ARBA00022837"/>
    </source>
</evidence>
<dbReference type="AlphaFoldDB" id="A0A6P8SGG5"/>
<keyword evidence="3" id="KW-0106">Calcium</keyword>
<evidence type="ECO:0000313" key="6">
    <source>
        <dbReference type="RefSeq" id="XP_033817639.1"/>
    </source>
</evidence>
<dbReference type="InterPro" id="IPR042433">
    <property type="entry name" value="AIF1/AIF1L"/>
</dbReference>
<gene>
    <name evidence="6" type="primary">LOC117368269</name>
</gene>
<dbReference type="Gene3D" id="1.10.238.10">
    <property type="entry name" value="EF-hand"/>
    <property type="match status" value="1"/>
</dbReference>
<dbReference type="KEGG" id="gsh:117368269"/>
<dbReference type="SUPFAM" id="SSF47473">
    <property type="entry name" value="EF-hand"/>
    <property type="match status" value="1"/>
</dbReference>
<dbReference type="GeneID" id="117368269"/>
<dbReference type="Proteomes" id="UP000515159">
    <property type="component" value="Chromosome 10"/>
</dbReference>
<name>A0A6P8SGG5_GEOSA</name>
<reference evidence="6" key="1">
    <citation type="submission" date="2025-08" db="UniProtKB">
        <authorList>
            <consortium name="RefSeq"/>
        </authorList>
    </citation>
    <scope>IDENTIFICATION</scope>
</reference>
<keyword evidence="1" id="KW-0479">Metal-binding</keyword>
<dbReference type="InterPro" id="IPR049025">
    <property type="entry name" value="AIF-1_EF_pair"/>
</dbReference>
<keyword evidence="5" id="KW-1185">Reference proteome</keyword>
<dbReference type="GO" id="GO:0051017">
    <property type="term" value="P:actin filament bundle assembly"/>
    <property type="evidence" value="ECO:0007669"/>
    <property type="project" value="TreeGrafter"/>
</dbReference>
<dbReference type="GO" id="GO:0032587">
    <property type="term" value="C:ruffle membrane"/>
    <property type="evidence" value="ECO:0007669"/>
    <property type="project" value="TreeGrafter"/>
</dbReference>
<evidence type="ECO:0000313" key="5">
    <source>
        <dbReference type="Proteomes" id="UP000515159"/>
    </source>
</evidence>
<feature type="domain" description="Allograft inflammatory factor 1-like EF-hand" evidence="4">
    <location>
        <begin position="8"/>
        <end position="127"/>
    </location>
</feature>
<dbReference type="GO" id="GO:0097178">
    <property type="term" value="P:ruffle assembly"/>
    <property type="evidence" value="ECO:0007669"/>
    <property type="project" value="TreeGrafter"/>
</dbReference>
<accession>A0A6P8SGG5</accession>
<evidence type="ECO:0000256" key="1">
    <source>
        <dbReference type="ARBA" id="ARBA00022723"/>
    </source>
</evidence>
<proteinExistence type="predicted"/>
<keyword evidence="2" id="KW-0677">Repeat</keyword>
<dbReference type="RefSeq" id="XP_033817639.1">
    <property type="nucleotide sequence ID" value="XM_033961748.1"/>
</dbReference>
<organism evidence="5 6">
    <name type="scientific">Geotrypetes seraphini</name>
    <name type="common">Gaboon caecilian</name>
    <name type="synonym">Caecilia seraphini</name>
    <dbReference type="NCBI Taxonomy" id="260995"/>
    <lineage>
        <taxon>Eukaryota</taxon>
        <taxon>Metazoa</taxon>
        <taxon>Chordata</taxon>
        <taxon>Craniata</taxon>
        <taxon>Vertebrata</taxon>
        <taxon>Euteleostomi</taxon>
        <taxon>Amphibia</taxon>
        <taxon>Gymnophiona</taxon>
        <taxon>Geotrypetes</taxon>
    </lineage>
</organism>
<protein>
    <submittedName>
        <fullName evidence="6">Allograft inflammatory factor 1-like isoform X1</fullName>
    </submittedName>
</protein>
<dbReference type="GO" id="GO:0005509">
    <property type="term" value="F:calcium ion binding"/>
    <property type="evidence" value="ECO:0007669"/>
    <property type="project" value="TreeGrafter"/>
</dbReference>
<evidence type="ECO:0000256" key="2">
    <source>
        <dbReference type="ARBA" id="ARBA00022737"/>
    </source>
</evidence>
<dbReference type="PANTHER" id="PTHR10356">
    <property type="entry name" value="ALLOGRAFT INFLAMMATORY FACTOR-1"/>
    <property type="match status" value="1"/>
</dbReference>
<evidence type="ECO:0000259" key="4">
    <source>
        <dbReference type="Pfam" id="PF21008"/>
    </source>
</evidence>
<dbReference type="OrthoDB" id="26525at2759"/>
<dbReference type="InParanoid" id="A0A6P8SGG5"/>
<dbReference type="InterPro" id="IPR011992">
    <property type="entry name" value="EF-hand-dom_pair"/>
</dbReference>
<sequence>MSSEQREFQEGEINFVIKEYLTDEPFQDIGDLQGKLEKLKYMFMKYDPSSKGDIGTELLLKDYDTLSILVRELGFFRSPSELKKLMQEITGNRSNAVTFKDFAMMMLGRRSTMCQRIMRYNENRGEPLKLPCLLDKVSYVSFVNITLSRGLLSPLMYYPPAPPPSPADAIPGSAVTYPA</sequence>
<dbReference type="Pfam" id="PF21008">
    <property type="entry name" value="AIF-1"/>
    <property type="match status" value="1"/>
</dbReference>
<dbReference type="PANTHER" id="PTHR10356:SF0">
    <property type="entry name" value="CALCIUM-BINDING PROTEIN B"/>
    <property type="match status" value="1"/>
</dbReference>